<reference evidence="2" key="1">
    <citation type="submission" date="2021-01" db="EMBL/GenBank/DDBJ databases">
        <authorList>
            <person name="Corre E."/>
            <person name="Pelletier E."/>
            <person name="Niang G."/>
            <person name="Scheremetjew M."/>
            <person name="Finn R."/>
            <person name="Kale V."/>
            <person name="Holt S."/>
            <person name="Cochrane G."/>
            <person name="Meng A."/>
            <person name="Brown T."/>
            <person name="Cohen L."/>
        </authorList>
    </citation>
    <scope>NUCLEOTIDE SEQUENCE</scope>
    <source>
        <strain evidence="2">CCMP1381</strain>
    </source>
</reference>
<keyword evidence="1" id="KW-1133">Transmembrane helix</keyword>
<protein>
    <recommendedName>
        <fullName evidence="3">TLC domain-containing protein</fullName>
    </recommendedName>
</protein>
<evidence type="ECO:0008006" key="3">
    <source>
        <dbReference type="Google" id="ProtNLM"/>
    </source>
</evidence>
<proteinExistence type="predicted"/>
<feature type="transmembrane region" description="Helical" evidence="1">
    <location>
        <begin position="195"/>
        <end position="216"/>
    </location>
</feature>
<organism evidence="2">
    <name type="scientific">Octactis speculum</name>
    <dbReference type="NCBI Taxonomy" id="3111310"/>
    <lineage>
        <taxon>Eukaryota</taxon>
        <taxon>Sar</taxon>
        <taxon>Stramenopiles</taxon>
        <taxon>Ochrophyta</taxon>
        <taxon>Dictyochophyceae</taxon>
        <taxon>Dictyochales</taxon>
        <taxon>Dictyochaceae</taxon>
        <taxon>Octactis</taxon>
    </lineage>
</organism>
<feature type="transmembrane region" description="Helical" evidence="1">
    <location>
        <begin position="157"/>
        <end position="183"/>
    </location>
</feature>
<evidence type="ECO:0000313" key="2">
    <source>
        <dbReference type="EMBL" id="CAD9375569.1"/>
    </source>
</evidence>
<name>A0A7S2F689_9STRA</name>
<sequence>MLYLVIFYLMLHGFMHLIKGMVGWPLSSRPTLIANQLHCTSTSVLAVYILFFTDCEPHDLKLWQQIGIPISLAYYLCDALWYCIPKADALMMVHHVTMLMCHYPVSSDAGSVLCGAGDPLWAIKLSLMGYLCEISNPIMNWRWWLIQTLEKNRLDFAVVNVVLVSTFAARAVLLVYLLVFKFGLRIMEFIEMKQVFIFFIGMLGHFVILLLTLYWLKVLCRGAPKSWLVFTPPPNRKKDGGFTFGNDMGRNKSKTS</sequence>
<keyword evidence="1" id="KW-0472">Membrane</keyword>
<evidence type="ECO:0000256" key="1">
    <source>
        <dbReference type="SAM" id="Phobius"/>
    </source>
</evidence>
<dbReference type="AlphaFoldDB" id="A0A7S2F689"/>
<feature type="transmembrane region" description="Helical" evidence="1">
    <location>
        <begin position="63"/>
        <end position="84"/>
    </location>
</feature>
<accession>A0A7S2F689</accession>
<dbReference type="EMBL" id="HBGS01005050">
    <property type="protein sequence ID" value="CAD9375569.1"/>
    <property type="molecule type" value="Transcribed_RNA"/>
</dbReference>
<gene>
    <name evidence="2" type="ORF">DSPE1174_LOCUS2603</name>
</gene>
<feature type="transmembrane region" description="Helical" evidence="1">
    <location>
        <begin position="33"/>
        <end position="51"/>
    </location>
</feature>
<keyword evidence="1" id="KW-0812">Transmembrane</keyword>
<feature type="transmembrane region" description="Helical" evidence="1">
    <location>
        <begin position="6"/>
        <end position="26"/>
    </location>
</feature>